<proteinExistence type="predicted"/>
<organism evidence="1">
    <name type="scientific">freshwater metagenome</name>
    <dbReference type="NCBI Taxonomy" id="449393"/>
    <lineage>
        <taxon>unclassified sequences</taxon>
        <taxon>metagenomes</taxon>
        <taxon>ecological metagenomes</taxon>
    </lineage>
</organism>
<name>A0A6J6WR38_9ZZZZ</name>
<gene>
    <name evidence="1" type="ORF">UFOPK2894_01555</name>
</gene>
<dbReference type="AlphaFoldDB" id="A0A6J6WR38"/>
<evidence type="ECO:0000313" key="1">
    <source>
        <dbReference type="EMBL" id="CAB4787210.1"/>
    </source>
</evidence>
<sequence length="94" mass="9390">MIVAAAAAETQSQLADLATKVADTKIAAAEKASAKEVVATVAAKAAKATAKTIAAVKAKAPIVAAKGVRSDALINITGLKPGQKIRVSVKVNIK</sequence>
<dbReference type="EMBL" id="CAEZZQ010000147">
    <property type="protein sequence ID" value="CAB4787210.1"/>
    <property type="molecule type" value="Genomic_DNA"/>
</dbReference>
<reference evidence="1" key="1">
    <citation type="submission" date="2020-05" db="EMBL/GenBank/DDBJ databases">
        <authorList>
            <person name="Chiriac C."/>
            <person name="Salcher M."/>
            <person name="Ghai R."/>
            <person name="Kavagutti S V."/>
        </authorList>
    </citation>
    <scope>NUCLEOTIDE SEQUENCE</scope>
</reference>
<accession>A0A6J6WR38</accession>
<protein>
    <submittedName>
        <fullName evidence="1">Unannotated protein</fullName>
    </submittedName>
</protein>